<proteinExistence type="predicted"/>
<protein>
    <submittedName>
        <fullName evidence="2">Uncharacterized protein</fullName>
    </submittedName>
</protein>
<dbReference type="STRING" id="1798475.A2837_01565"/>
<dbReference type="Proteomes" id="UP000176322">
    <property type="component" value="Unassembled WGS sequence"/>
</dbReference>
<reference evidence="2 3" key="1">
    <citation type="journal article" date="2016" name="Nat. Commun.">
        <title>Thousands of microbial genomes shed light on interconnected biogeochemical processes in an aquifer system.</title>
        <authorList>
            <person name="Anantharaman K."/>
            <person name="Brown C.T."/>
            <person name="Hug L.A."/>
            <person name="Sharon I."/>
            <person name="Castelle C.J."/>
            <person name="Probst A.J."/>
            <person name="Thomas B.C."/>
            <person name="Singh A."/>
            <person name="Wilkins M.J."/>
            <person name="Karaoz U."/>
            <person name="Brodie E.L."/>
            <person name="Williams K.H."/>
            <person name="Hubbard S.S."/>
            <person name="Banfield J.F."/>
        </authorList>
    </citation>
    <scope>NUCLEOTIDE SEQUENCE [LARGE SCALE GENOMIC DNA]</scope>
</reference>
<comment type="caution">
    <text evidence="2">The sequence shown here is derived from an EMBL/GenBank/DDBJ whole genome shotgun (WGS) entry which is preliminary data.</text>
</comment>
<dbReference type="EMBL" id="MFKO01000002">
    <property type="protein sequence ID" value="OGG41881.1"/>
    <property type="molecule type" value="Genomic_DNA"/>
</dbReference>
<gene>
    <name evidence="2" type="ORF">A2837_01565</name>
</gene>
<organism evidence="2 3">
    <name type="scientific">Candidatus Kaiserbacteria bacterium RIFCSPHIGHO2_01_FULL_46_22</name>
    <dbReference type="NCBI Taxonomy" id="1798475"/>
    <lineage>
        <taxon>Bacteria</taxon>
        <taxon>Candidatus Kaiseribacteriota</taxon>
    </lineage>
</organism>
<evidence type="ECO:0000256" key="1">
    <source>
        <dbReference type="SAM" id="MobiDB-lite"/>
    </source>
</evidence>
<feature type="region of interest" description="Disordered" evidence="1">
    <location>
        <begin position="43"/>
        <end position="64"/>
    </location>
</feature>
<dbReference type="AlphaFoldDB" id="A0A1F6BYA2"/>
<evidence type="ECO:0000313" key="2">
    <source>
        <dbReference type="EMBL" id="OGG41881.1"/>
    </source>
</evidence>
<evidence type="ECO:0000313" key="3">
    <source>
        <dbReference type="Proteomes" id="UP000176322"/>
    </source>
</evidence>
<sequence>MHFLNYLFQILGVGLEIGKEKSMQHRQQEEPRWVMQEQLQQMGAQVNPPKPHKEEVEKKEGQAA</sequence>
<accession>A0A1F6BYA2</accession>
<feature type="compositionally biased region" description="Basic and acidic residues" evidence="1">
    <location>
        <begin position="51"/>
        <end position="64"/>
    </location>
</feature>
<name>A0A1F6BYA2_9BACT</name>